<gene>
    <name evidence="1" type="ORF">B9N56_05090</name>
    <name evidence="2" type="ORF">FOC70_07700</name>
</gene>
<evidence type="ECO:0008006" key="5">
    <source>
        <dbReference type="Google" id="ProtNLM"/>
    </source>
</evidence>
<evidence type="ECO:0000313" key="1">
    <source>
        <dbReference type="EMBL" id="OXZ37554.1"/>
    </source>
</evidence>
<name>A0A133MV03_FINMA</name>
<accession>A0A133MV03</accession>
<dbReference type="EMBL" id="NDYI01000016">
    <property type="protein sequence ID" value="OXZ37554.1"/>
    <property type="molecule type" value="Genomic_DNA"/>
</dbReference>
<reference evidence="2 4" key="3">
    <citation type="submission" date="2020-05" db="EMBL/GenBank/DDBJ databases">
        <title>FDA dAtabase for Regulatory Grade micrObial Sequences (FDA-ARGOS): Supporting development and validation of Infectious Disease Dx tests.</title>
        <authorList>
            <person name="Pederson C."/>
            <person name="Tallon L."/>
            <person name="Sadzewicz L."/>
            <person name="Zhao X."/>
            <person name="Vavikolanu K."/>
            <person name="Mehta A."/>
            <person name="Aluvathingal J."/>
            <person name="Nadendla S."/>
            <person name="Myers T."/>
            <person name="Yan Y."/>
            <person name="Sichtig H."/>
        </authorList>
    </citation>
    <scope>NUCLEOTIDE SEQUENCE [LARGE SCALE GENOMIC DNA]</scope>
    <source>
        <strain evidence="2 4">FDAARGOS_764</strain>
    </source>
</reference>
<sequence length="114" mass="13297">MISNEEKKAKLIVSEILSYFFMYDTKSIRIDSEFKDDKLIIIAEGIPTKTPQHLEDMKRLINVRRSPQIEDYYANLLGWESDYNDINLLGSMVDSGIISYDGKILSFYVERHLV</sequence>
<dbReference type="AlphaFoldDB" id="A0A133MV03"/>
<dbReference type="Proteomes" id="UP000502899">
    <property type="component" value="Chromosome"/>
</dbReference>
<proteinExistence type="predicted"/>
<reference evidence="1" key="1">
    <citation type="journal article" date="2017" name="J. Clin. Microbiol.">
        <title>Finegoldia magna Isolated from Orthopedic Joint Implant-Associated Infections.</title>
        <authorList>
            <person name="Soderquist B."/>
            <person name="Bjorklund S."/>
            <person name="Hellmark B."/>
            <person name="Jensen A."/>
            <person name="Bruggemann H."/>
        </authorList>
    </citation>
    <scope>NUCLEOTIDE SEQUENCE</scope>
    <source>
        <strain evidence="1">08T492</strain>
    </source>
</reference>
<reference evidence="3" key="2">
    <citation type="submission" date="2017-04" db="EMBL/GenBank/DDBJ databases">
        <title>Finegoldia magna isolated from orthopedic joint implant-associated infections.</title>
        <authorList>
            <person name="Bjorklund S."/>
            <person name="Bruggemann H."/>
            <person name="Jensen A."/>
            <person name="Hellmark B."/>
            <person name="Soderquist B."/>
        </authorList>
    </citation>
    <scope>NUCLEOTIDE SEQUENCE [LARGE SCALE GENOMIC DNA]</scope>
    <source>
        <strain evidence="3">08T492</strain>
    </source>
</reference>
<dbReference type="EMBL" id="CP054000">
    <property type="protein sequence ID" value="QKH80235.1"/>
    <property type="molecule type" value="Genomic_DNA"/>
</dbReference>
<evidence type="ECO:0000313" key="3">
    <source>
        <dbReference type="Proteomes" id="UP000215361"/>
    </source>
</evidence>
<dbReference type="RefSeq" id="WP_002837793.1">
    <property type="nucleotide sequence ID" value="NZ_CABKMR010000001.1"/>
</dbReference>
<organism evidence="1 3">
    <name type="scientific">Finegoldia magna</name>
    <name type="common">Peptostreptococcus magnus</name>
    <dbReference type="NCBI Taxonomy" id="1260"/>
    <lineage>
        <taxon>Bacteria</taxon>
        <taxon>Bacillati</taxon>
        <taxon>Bacillota</taxon>
        <taxon>Tissierellia</taxon>
        <taxon>Tissierellales</taxon>
        <taxon>Peptoniphilaceae</taxon>
        <taxon>Finegoldia</taxon>
    </lineage>
</organism>
<evidence type="ECO:0000313" key="2">
    <source>
        <dbReference type="EMBL" id="QKH80235.1"/>
    </source>
</evidence>
<evidence type="ECO:0000313" key="4">
    <source>
        <dbReference type="Proteomes" id="UP000502899"/>
    </source>
</evidence>
<dbReference type="Proteomes" id="UP000215361">
    <property type="component" value="Unassembled WGS sequence"/>
</dbReference>
<protein>
    <recommendedName>
        <fullName evidence="5">Na+-translocating membrane potential-generating system MpsC domain-containing protein</fullName>
    </recommendedName>
</protein>